<gene>
    <name evidence="1" type="ORF">NE237_002230</name>
</gene>
<sequence length="166" mass="18083">MPSSTKRFYNSNGQEVFSDDTIDGVSLLIGLLLLTTPPEGESQGVPNLPPPLAVNTSDDMIAKIRDLEYTLEASLDPQDLSTSPLITSPEGITAVLKGMALAMCQGKCTTQKSQHLDKEEHPREVSETYQEFVIKGDPYTGWGHHNQAPTLVQPLNTTDVCKEVIS</sequence>
<name>A0A9Q0KVQ6_9MAGN</name>
<proteinExistence type="predicted"/>
<accession>A0A9Q0KVQ6</accession>
<dbReference type="EMBL" id="JAMYWD010000003">
    <property type="protein sequence ID" value="KAJ4977124.1"/>
    <property type="molecule type" value="Genomic_DNA"/>
</dbReference>
<organism evidence="1 2">
    <name type="scientific">Protea cynaroides</name>
    <dbReference type="NCBI Taxonomy" id="273540"/>
    <lineage>
        <taxon>Eukaryota</taxon>
        <taxon>Viridiplantae</taxon>
        <taxon>Streptophyta</taxon>
        <taxon>Embryophyta</taxon>
        <taxon>Tracheophyta</taxon>
        <taxon>Spermatophyta</taxon>
        <taxon>Magnoliopsida</taxon>
        <taxon>Proteales</taxon>
        <taxon>Proteaceae</taxon>
        <taxon>Protea</taxon>
    </lineage>
</organism>
<evidence type="ECO:0000313" key="1">
    <source>
        <dbReference type="EMBL" id="KAJ4977124.1"/>
    </source>
</evidence>
<protein>
    <submittedName>
        <fullName evidence="1">Uncharacterized protein</fullName>
    </submittedName>
</protein>
<keyword evidence="2" id="KW-1185">Reference proteome</keyword>
<evidence type="ECO:0000313" key="2">
    <source>
        <dbReference type="Proteomes" id="UP001141806"/>
    </source>
</evidence>
<dbReference type="Proteomes" id="UP001141806">
    <property type="component" value="Unassembled WGS sequence"/>
</dbReference>
<dbReference type="AlphaFoldDB" id="A0A9Q0KVQ6"/>
<comment type="caution">
    <text evidence="1">The sequence shown here is derived from an EMBL/GenBank/DDBJ whole genome shotgun (WGS) entry which is preliminary data.</text>
</comment>
<reference evidence="1" key="1">
    <citation type="journal article" date="2023" name="Plant J.">
        <title>The genome of the king protea, Protea cynaroides.</title>
        <authorList>
            <person name="Chang J."/>
            <person name="Duong T.A."/>
            <person name="Schoeman C."/>
            <person name="Ma X."/>
            <person name="Roodt D."/>
            <person name="Barker N."/>
            <person name="Li Z."/>
            <person name="Van de Peer Y."/>
            <person name="Mizrachi E."/>
        </authorList>
    </citation>
    <scope>NUCLEOTIDE SEQUENCE</scope>
    <source>
        <tissue evidence="1">Young leaves</tissue>
    </source>
</reference>